<dbReference type="GO" id="GO:0017038">
    <property type="term" value="P:protein import"/>
    <property type="evidence" value="ECO:0007669"/>
    <property type="project" value="TreeGrafter"/>
</dbReference>
<dbReference type="OrthoDB" id="4045at2"/>
<comment type="subcellular location">
    <subcellularLocation>
        <location evidence="1">Cell membrane</location>
        <topology evidence="1">Multi-pass membrane protein</topology>
    </subcellularLocation>
    <subcellularLocation>
        <location evidence="8">Membrane</location>
        <topology evidence="8">Multi-pass membrane protein</topology>
    </subcellularLocation>
</comment>
<feature type="transmembrane region" description="Helical" evidence="9">
    <location>
        <begin position="163"/>
        <end position="189"/>
    </location>
</feature>
<accession>A0A857CDN9</accession>
<reference evidence="11 12" key="1">
    <citation type="submission" date="2019-12" db="EMBL/GenBank/DDBJ databases">
        <title>The genome of Stappia indica PHM037.</title>
        <authorList>
            <person name="Kacar D."/>
            <person name="Galan B."/>
            <person name="Canedo L."/>
            <person name="Rodriguez P."/>
            <person name="de la Calle F."/>
            <person name="Garcia J.L."/>
        </authorList>
    </citation>
    <scope>NUCLEOTIDE SEQUENCE [LARGE SCALE GENOMIC DNA]</scope>
    <source>
        <strain evidence="11 12">PHM037</strain>
    </source>
</reference>
<feature type="domain" description="MotA/TolQ/ExbB proton channel" evidence="10">
    <location>
        <begin position="94"/>
        <end position="201"/>
    </location>
</feature>
<evidence type="ECO:0000259" key="10">
    <source>
        <dbReference type="Pfam" id="PF01618"/>
    </source>
</evidence>
<keyword evidence="3" id="KW-1003">Cell membrane</keyword>
<keyword evidence="7 9" id="KW-0472">Membrane</keyword>
<evidence type="ECO:0000256" key="1">
    <source>
        <dbReference type="ARBA" id="ARBA00004651"/>
    </source>
</evidence>
<evidence type="ECO:0000256" key="3">
    <source>
        <dbReference type="ARBA" id="ARBA00022475"/>
    </source>
</evidence>
<dbReference type="RefSeq" id="WP_158195957.1">
    <property type="nucleotide sequence ID" value="NZ_CP046908.1"/>
</dbReference>
<dbReference type="InterPro" id="IPR050790">
    <property type="entry name" value="ExbB/TolQ_transport"/>
</dbReference>
<keyword evidence="6 9" id="KW-1133">Transmembrane helix</keyword>
<keyword evidence="5 8" id="KW-0653">Protein transport</keyword>
<dbReference type="KEGG" id="siw:GH266_23150"/>
<dbReference type="AlphaFoldDB" id="A0A857CDN9"/>
<evidence type="ECO:0000256" key="5">
    <source>
        <dbReference type="ARBA" id="ARBA00022927"/>
    </source>
</evidence>
<evidence type="ECO:0000256" key="7">
    <source>
        <dbReference type="ARBA" id="ARBA00023136"/>
    </source>
</evidence>
<keyword evidence="4 9" id="KW-0812">Transmembrane</keyword>
<evidence type="ECO:0000256" key="8">
    <source>
        <dbReference type="RuleBase" id="RU004057"/>
    </source>
</evidence>
<dbReference type="Pfam" id="PF01618">
    <property type="entry name" value="MotA_ExbB"/>
    <property type="match status" value="1"/>
</dbReference>
<evidence type="ECO:0000313" key="11">
    <source>
        <dbReference type="EMBL" id="QGZ37140.1"/>
    </source>
</evidence>
<evidence type="ECO:0000256" key="4">
    <source>
        <dbReference type="ARBA" id="ARBA00022692"/>
    </source>
</evidence>
<gene>
    <name evidence="11" type="ORF">GH266_23150</name>
</gene>
<feature type="transmembrane region" description="Helical" evidence="9">
    <location>
        <begin position="20"/>
        <end position="40"/>
    </location>
</feature>
<comment type="similarity">
    <text evidence="8">Belongs to the exbB/tolQ family.</text>
</comment>
<evidence type="ECO:0000256" key="2">
    <source>
        <dbReference type="ARBA" id="ARBA00022448"/>
    </source>
</evidence>
<feature type="transmembrane region" description="Helical" evidence="9">
    <location>
        <begin position="122"/>
        <end position="143"/>
    </location>
</feature>
<proteinExistence type="inferred from homology"/>
<dbReference type="GO" id="GO:0005886">
    <property type="term" value="C:plasma membrane"/>
    <property type="evidence" value="ECO:0007669"/>
    <property type="project" value="UniProtKB-SubCell"/>
</dbReference>
<organism evidence="11 12">
    <name type="scientific">Stappia indica</name>
    <dbReference type="NCBI Taxonomy" id="538381"/>
    <lineage>
        <taxon>Bacteria</taxon>
        <taxon>Pseudomonadati</taxon>
        <taxon>Pseudomonadota</taxon>
        <taxon>Alphaproteobacteria</taxon>
        <taxon>Hyphomicrobiales</taxon>
        <taxon>Stappiaceae</taxon>
        <taxon>Stappia</taxon>
    </lineage>
</organism>
<dbReference type="InterPro" id="IPR002898">
    <property type="entry name" value="MotA_ExbB_proton_chnl"/>
</dbReference>
<dbReference type="EMBL" id="CP046908">
    <property type="protein sequence ID" value="QGZ37140.1"/>
    <property type="molecule type" value="Genomic_DNA"/>
</dbReference>
<evidence type="ECO:0000256" key="6">
    <source>
        <dbReference type="ARBA" id="ARBA00022989"/>
    </source>
</evidence>
<dbReference type="PANTHER" id="PTHR30625">
    <property type="entry name" value="PROTEIN TOLQ"/>
    <property type="match status" value="1"/>
</dbReference>
<dbReference type="PANTHER" id="PTHR30625:SF15">
    <property type="entry name" value="BIOPOLYMER TRANSPORT PROTEIN EXBB"/>
    <property type="match status" value="1"/>
</dbReference>
<evidence type="ECO:0000256" key="9">
    <source>
        <dbReference type="SAM" id="Phobius"/>
    </source>
</evidence>
<sequence>MSFADILASISGFLELGGPVVAVLAGLSVIALTVVILKLAQFWTQRVGRPGRAEAAVRLWGHGRRREAWQALGDIRSASEEAVAIAMQSGEGGKTLDKALVEEDIARAATRRLHRYNAGMKALDAIAQIAPLLGLFGTVLGMIEAFQNLQSAGNAVDPSLLAGGIWVALLTTAVGLAVAMPVSLVVTYLEGQIENEKVAIETLASAVLLEQARGGARAPFEEVEAGGYEQVANAH</sequence>
<keyword evidence="2 8" id="KW-0813">Transport</keyword>
<protein>
    <submittedName>
        <fullName evidence="11">MotA/TolQ/ExbB proton channel family protein</fullName>
    </submittedName>
</protein>
<evidence type="ECO:0000313" key="12">
    <source>
        <dbReference type="Proteomes" id="UP000435648"/>
    </source>
</evidence>
<dbReference type="Proteomes" id="UP000435648">
    <property type="component" value="Chromosome"/>
</dbReference>
<name>A0A857CDN9_9HYPH</name>